<dbReference type="GO" id="GO:0005737">
    <property type="term" value="C:cytoplasm"/>
    <property type="evidence" value="ECO:0007669"/>
    <property type="project" value="UniProtKB-ARBA"/>
</dbReference>
<keyword evidence="3" id="KW-0067">ATP-binding</keyword>
<comment type="similarity">
    <text evidence="1">Belongs to the CoaE family.</text>
</comment>
<name>A0A2R5LHJ7_9ACAR</name>
<accession>A0A2R5LHJ7</accession>
<dbReference type="PANTHER" id="PTHR10695:SF46">
    <property type="entry name" value="BIFUNCTIONAL COENZYME A SYNTHASE-RELATED"/>
    <property type="match status" value="1"/>
</dbReference>
<keyword evidence="5" id="KW-0418">Kinase</keyword>
<dbReference type="GO" id="GO:0005524">
    <property type="term" value="F:ATP binding"/>
    <property type="evidence" value="ECO:0007669"/>
    <property type="project" value="UniProtKB-KW"/>
</dbReference>
<evidence type="ECO:0000256" key="2">
    <source>
        <dbReference type="ARBA" id="ARBA00022741"/>
    </source>
</evidence>
<keyword evidence="5" id="KW-0808">Transferase</keyword>
<protein>
    <recommendedName>
        <fullName evidence="4">Dephospho-CoA kinase domain-containing protein</fullName>
    </recommendedName>
</protein>
<evidence type="ECO:0000256" key="3">
    <source>
        <dbReference type="ARBA" id="ARBA00022840"/>
    </source>
</evidence>
<proteinExistence type="inferred from homology"/>
<dbReference type="InterPro" id="IPR027417">
    <property type="entry name" value="P-loop_NTPase"/>
</dbReference>
<dbReference type="GO" id="GO:0004140">
    <property type="term" value="F:dephospho-CoA kinase activity"/>
    <property type="evidence" value="ECO:0007669"/>
    <property type="project" value="InterPro"/>
</dbReference>
<dbReference type="HAMAP" id="MF_00376">
    <property type="entry name" value="Dephospho_CoA_kinase"/>
    <property type="match status" value="1"/>
</dbReference>
<evidence type="ECO:0000313" key="5">
    <source>
        <dbReference type="EMBL" id="MBY08959.1"/>
    </source>
</evidence>
<dbReference type="SUPFAM" id="SSF52540">
    <property type="entry name" value="P-loop containing nucleoside triphosphate hydrolases"/>
    <property type="match status" value="1"/>
</dbReference>
<reference evidence="5" key="1">
    <citation type="submission" date="2018-03" db="EMBL/GenBank/DDBJ databases">
        <title>The relapsing fever spirochete Borrelia turicatae persists in the highly oxidative environment of its soft-bodied tick vector.</title>
        <authorList>
            <person name="Bourret T.J."/>
            <person name="Boyle W.K."/>
            <person name="Valenzuela J.G."/>
            <person name="Oliveira F."/>
            <person name="Lopez J.E."/>
        </authorList>
    </citation>
    <scope>NUCLEOTIDE SEQUENCE</scope>
    <source>
        <strain evidence="5">Kansas strain/isolate</strain>
        <tissue evidence="5">Salivary glands</tissue>
    </source>
</reference>
<dbReference type="FunFam" id="3.40.50.300:FF:000485">
    <property type="entry name" value="Dephospho-CoA kinase CAB5"/>
    <property type="match status" value="1"/>
</dbReference>
<dbReference type="PANTHER" id="PTHR10695">
    <property type="entry name" value="DEPHOSPHO-COA KINASE-RELATED"/>
    <property type="match status" value="1"/>
</dbReference>
<dbReference type="Gene3D" id="3.40.50.300">
    <property type="entry name" value="P-loop containing nucleotide triphosphate hydrolases"/>
    <property type="match status" value="1"/>
</dbReference>
<keyword evidence="2" id="KW-0547">Nucleotide-binding</keyword>
<organism evidence="5">
    <name type="scientific">Ornithodoros turicata</name>
    <dbReference type="NCBI Taxonomy" id="34597"/>
    <lineage>
        <taxon>Eukaryota</taxon>
        <taxon>Metazoa</taxon>
        <taxon>Ecdysozoa</taxon>
        <taxon>Arthropoda</taxon>
        <taxon>Chelicerata</taxon>
        <taxon>Arachnida</taxon>
        <taxon>Acari</taxon>
        <taxon>Parasitiformes</taxon>
        <taxon>Ixodida</taxon>
        <taxon>Ixodoidea</taxon>
        <taxon>Argasidae</taxon>
        <taxon>Ornithodorinae</taxon>
        <taxon>Ornithodoros</taxon>
    </lineage>
</organism>
<dbReference type="Pfam" id="PF01121">
    <property type="entry name" value="CoaE"/>
    <property type="match status" value="1"/>
</dbReference>
<dbReference type="AlphaFoldDB" id="A0A2R5LHJ7"/>
<evidence type="ECO:0000256" key="4">
    <source>
        <dbReference type="ARBA" id="ARBA00044157"/>
    </source>
</evidence>
<dbReference type="CDD" id="cd02022">
    <property type="entry name" value="DPCK"/>
    <property type="match status" value="1"/>
</dbReference>
<dbReference type="EMBL" id="GGLE01004833">
    <property type="protein sequence ID" value="MBY08959.1"/>
    <property type="molecule type" value="Transcribed_RNA"/>
</dbReference>
<dbReference type="NCBIfam" id="TIGR00152">
    <property type="entry name" value="dephospho-CoA kinase"/>
    <property type="match status" value="1"/>
</dbReference>
<dbReference type="PROSITE" id="PS51219">
    <property type="entry name" value="DPCK"/>
    <property type="match status" value="1"/>
</dbReference>
<sequence>MFLVGLTGGIATGKSTVASMLRGLHVEVIDADQVARQVVEPGTRAWKKIRHEFGDEVILDNGQIDRSLLGRIIFADPEKRRRLNSITHPEIYRSIGWKCLYLMFRAHQFVVIDLPLLYETKGMLPYINKVIVVCCSSKQQLDRLIARNGYTEEEAKSRIEAQLPLSDKCAMADFVVDNTQDEQHARRQVVEIVDKLKSSYTHWKVRTILLCFLAGVVGSLTWVLSHLSI</sequence>
<evidence type="ECO:0000256" key="1">
    <source>
        <dbReference type="ARBA" id="ARBA00009018"/>
    </source>
</evidence>
<dbReference type="GO" id="GO:0015937">
    <property type="term" value="P:coenzyme A biosynthetic process"/>
    <property type="evidence" value="ECO:0007669"/>
    <property type="project" value="InterPro"/>
</dbReference>
<dbReference type="InterPro" id="IPR001977">
    <property type="entry name" value="Depp_CoAkinase"/>
</dbReference>